<dbReference type="PROSITE" id="PS00108">
    <property type="entry name" value="PROTEIN_KINASE_ST"/>
    <property type="match status" value="1"/>
</dbReference>
<evidence type="ECO:0000256" key="17">
    <source>
        <dbReference type="ARBA" id="ARBA00048679"/>
    </source>
</evidence>
<evidence type="ECO:0000313" key="25">
    <source>
        <dbReference type="Proteomes" id="UP001249851"/>
    </source>
</evidence>
<dbReference type="SMART" id="SM00220">
    <property type="entry name" value="S_TKc"/>
    <property type="match status" value="1"/>
</dbReference>
<evidence type="ECO:0000259" key="23">
    <source>
        <dbReference type="PROSITE" id="PS50112"/>
    </source>
</evidence>
<dbReference type="Pfam" id="PF00989">
    <property type="entry name" value="PAS"/>
    <property type="match status" value="1"/>
</dbReference>
<dbReference type="Gene3D" id="1.10.510.10">
    <property type="entry name" value="Transferase(Phosphotransferase) domain 1"/>
    <property type="match status" value="1"/>
</dbReference>
<keyword evidence="5" id="KW-0963">Cytoplasm</keyword>
<dbReference type="SMART" id="SM00091">
    <property type="entry name" value="PAS"/>
    <property type="match status" value="2"/>
</dbReference>
<evidence type="ECO:0000256" key="9">
    <source>
        <dbReference type="ARBA" id="ARBA00022737"/>
    </source>
</evidence>
<dbReference type="FunFam" id="1.10.510.10:FF:000351">
    <property type="entry name" value="PAS domain-containing serine/threonine-protein kinase"/>
    <property type="match status" value="1"/>
</dbReference>
<dbReference type="SUPFAM" id="SSF55785">
    <property type="entry name" value="PYP-like sensor domain (PAS domain)"/>
    <property type="match status" value="1"/>
</dbReference>
<dbReference type="GO" id="GO:0005524">
    <property type="term" value="F:ATP binding"/>
    <property type="evidence" value="ECO:0007669"/>
    <property type="project" value="UniProtKB-UniRule"/>
</dbReference>
<dbReference type="InterPro" id="IPR017441">
    <property type="entry name" value="Protein_kinase_ATP_BS"/>
</dbReference>
<evidence type="ECO:0000313" key="24">
    <source>
        <dbReference type="EMBL" id="KAK2547847.1"/>
    </source>
</evidence>
<feature type="compositionally biased region" description="Polar residues" evidence="21">
    <location>
        <begin position="726"/>
        <end position="778"/>
    </location>
</feature>
<comment type="catalytic activity">
    <reaction evidence="17">
        <text>L-seryl-[protein] + ATP = O-phospho-L-seryl-[protein] + ADP + H(+)</text>
        <dbReference type="Rhea" id="RHEA:17989"/>
        <dbReference type="Rhea" id="RHEA-COMP:9863"/>
        <dbReference type="Rhea" id="RHEA-COMP:11604"/>
        <dbReference type="ChEBI" id="CHEBI:15378"/>
        <dbReference type="ChEBI" id="CHEBI:29999"/>
        <dbReference type="ChEBI" id="CHEBI:30616"/>
        <dbReference type="ChEBI" id="CHEBI:83421"/>
        <dbReference type="ChEBI" id="CHEBI:456216"/>
        <dbReference type="EC" id="2.7.11.1"/>
    </reaction>
</comment>
<evidence type="ECO:0000256" key="2">
    <source>
        <dbReference type="ARBA" id="ARBA00004496"/>
    </source>
</evidence>
<comment type="caution">
    <text evidence="24">The sequence shown here is derived from an EMBL/GenBank/DDBJ whole genome shotgun (WGS) entry which is preliminary data.</text>
</comment>
<dbReference type="CDD" id="cd00130">
    <property type="entry name" value="PAS"/>
    <property type="match status" value="2"/>
</dbReference>
<dbReference type="InterPro" id="IPR000014">
    <property type="entry name" value="PAS"/>
</dbReference>
<dbReference type="AlphaFoldDB" id="A0AAD9US92"/>
<dbReference type="InterPro" id="IPR011009">
    <property type="entry name" value="Kinase-like_dom_sf"/>
</dbReference>
<dbReference type="GO" id="GO:0035556">
    <property type="term" value="P:intracellular signal transduction"/>
    <property type="evidence" value="ECO:0007669"/>
    <property type="project" value="TreeGrafter"/>
</dbReference>
<keyword evidence="8" id="KW-0808">Transferase</keyword>
<keyword evidence="12 20" id="KW-0067">ATP-binding</keyword>
<comment type="function">
    <text evidence="18">Serine/threonine-protein kinase involved in energy homeostasis and protein translation. Phosphorylates EEF1A1, GYS1, PDX1 and RPS6. Probably plays a role under changing environmental conditions (oxygen, glucose, nutrition), rather than under standard conditions. Acts as a sensor involved in energy homeostasis: regulates glycogen synthase synthesis by mediating phosphorylation of GYS1, leading to GYS1 inactivation. May be involved in glucose-stimulated insulin production in pancreas and regulation of glucagon secretion by glucose in alpha cells; however such data require additional evidences. May play a role in regulation of protein translation by phosphorylating EEF1A1, leading to increase translation efficiency. May also participate in respiratory regulation.</text>
</comment>
<dbReference type="SUPFAM" id="SSF56112">
    <property type="entry name" value="Protein kinase-like (PK-like)"/>
    <property type="match status" value="1"/>
</dbReference>
<evidence type="ECO:0000256" key="13">
    <source>
        <dbReference type="ARBA" id="ARBA00022990"/>
    </source>
</evidence>
<keyword evidence="15" id="KW-0539">Nucleus</keyword>
<gene>
    <name evidence="24" type="ORF">P5673_032068</name>
</gene>
<feature type="region of interest" description="Disordered" evidence="21">
    <location>
        <begin position="449"/>
        <end position="469"/>
    </location>
</feature>
<evidence type="ECO:0000256" key="12">
    <source>
        <dbReference type="ARBA" id="ARBA00022840"/>
    </source>
</evidence>
<keyword evidence="11 24" id="KW-0418">Kinase</keyword>
<dbReference type="FunFam" id="3.30.450.20:FF:000059">
    <property type="entry name" value="PAS domain containing serine/threonine kinase"/>
    <property type="match status" value="1"/>
</dbReference>
<protein>
    <recommendedName>
        <fullName evidence="19">PAS domain-containing serine/threonine-protein kinase</fullName>
        <ecNumber evidence="4">2.7.11.1</ecNumber>
    </recommendedName>
</protein>
<dbReference type="Gene3D" id="3.30.450.20">
    <property type="entry name" value="PAS domain"/>
    <property type="match status" value="1"/>
</dbReference>
<comment type="catalytic activity">
    <reaction evidence="16">
        <text>L-threonyl-[protein] + ATP = O-phospho-L-threonyl-[protein] + ADP + H(+)</text>
        <dbReference type="Rhea" id="RHEA:46608"/>
        <dbReference type="Rhea" id="RHEA-COMP:11060"/>
        <dbReference type="Rhea" id="RHEA-COMP:11605"/>
        <dbReference type="ChEBI" id="CHEBI:15378"/>
        <dbReference type="ChEBI" id="CHEBI:30013"/>
        <dbReference type="ChEBI" id="CHEBI:30616"/>
        <dbReference type="ChEBI" id="CHEBI:61977"/>
        <dbReference type="ChEBI" id="CHEBI:456216"/>
        <dbReference type="EC" id="2.7.11.1"/>
    </reaction>
</comment>
<evidence type="ECO:0000256" key="8">
    <source>
        <dbReference type="ARBA" id="ARBA00022679"/>
    </source>
</evidence>
<dbReference type="InterPro" id="IPR013767">
    <property type="entry name" value="PAS_fold"/>
</dbReference>
<dbReference type="PROSITE" id="PS50112">
    <property type="entry name" value="PAS"/>
    <property type="match status" value="1"/>
</dbReference>
<evidence type="ECO:0000256" key="11">
    <source>
        <dbReference type="ARBA" id="ARBA00022777"/>
    </source>
</evidence>
<reference evidence="24" key="1">
    <citation type="journal article" date="2023" name="G3 (Bethesda)">
        <title>Whole genome assembly and annotation of the endangered Caribbean coral Acropora cervicornis.</title>
        <authorList>
            <person name="Selwyn J.D."/>
            <person name="Vollmer S.V."/>
        </authorList>
    </citation>
    <scope>NUCLEOTIDE SEQUENCE</scope>
    <source>
        <strain evidence="24">K2</strain>
    </source>
</reference>
<dbReference type="GO" id="GO:0045719">
    <property type="term" value="P:negative regulation of glycogen biosynthetic process"/>
    <property type="evidence" value="ECO:0007669"/>
    <property type="project" value="TreeGrafter"/>
</dbReference>
<feature type="domain" description="PAS" evidence="23">
    <location>
        <begin position="170"/>
        <end position="241"/>
    </location>
</feature>
<dbReference type="EC" id="2.7.11.1" evidence="4"/>
<dbReference type="GO" id="GO:0005634">
    <property type="term" value="C:nucleus"/>
    <property type="evidence" value="ECO:0007669"/>
    <property type="project" value="UniProtKB-SubCell"/>
</dbReference>
<sequence length="1261" mass="138631">MATNSKCPLPPRPQSVPLLRKTMSPDPPNAKSSPTRSKTPLNKFLGKSLNLKSSLGGNFLFGTPSYPSPLDRIRSTKIERAIELGLSTQLQDSLDLNATFPKMYKAKARHGEHQLDVFKSSRNLDQISSDSLHSFSFSPGHCRGSFVEAAADLRLSTSWQFYNFVGGAATGSVFPTTVRNPNKAILTINARTSEILTANDMAAELFSYSRQQLIGIKLLDLFADTHKEKQETLMEQHVEASGAVVMVSGKVLEAIDSCGIVFPVSVWMKKLTWEDEPRCIAVMEPVERRTAMVLFDSQGFIVSCDSDFAILHGYHGTEDLKDVNIRKLIPALELPSGETMSKHVKKQRATGRTKDGATFPLSISLKTKHGKDLKNLDGDKEFSDSQLFFKAMVWVFANISGLVTLTPEGLIHSCNQNFSLLLFGYQEKELVGKQIVDVIPNFYDDMDDVDDNSMPLPPFDDEDDEIDDDDDFCVANERKSTVIYSRELDSKGSNVSEGNLGEIDFEDSVTSSSLNTSTGLSSSRSTTDSSRTNKNTTRDHSSAPMDSILLEKESIMANYGDSRVENSFSGSSFASFESGSLTPKTYAEDSGIDDRSASLEKVRLEIGKDGLCKTDGTLKVSSPPGAGVLSLDSQGVEKKSLTSSFNDQDAGELCLEDVENETESALKKASSDQQLFESPDRSTNTSQGYSNESASDNHSSLERSFVNSNSAGESGAETESQDDSETCSNQNSSENYSLTSIESSGISKIQSDNSDLKDTGSSGNASKVYSGHSTNENLPSAELSLAESQNQAESNGMPQTPPDGCDLNLEGLTSTPNLVTRVEHTDVVSPHQPVCEGSFVGKARHKDGSLLGIIFQVKKMELNSGQVLYCAWISRDPGEEGEGGRSTSSFALASSFNSTSPLDYSVASIAELPQYLSESSVKETDSSPGRGRYDERYITLQSIGKGAFGFVKVGQRKSDGSKVIVKFIRKTKILADCWVDDPMLGSIPLEIALLAKLKHPNIVEMLEAFENEEFFQLVMEKHGSGMDLFEFIDRQPALDEPLCSYLFRQVVSAVSFLHSKSILHRDVKDENIILDDKFHIKLIDFGSAAYMEEGKKFCTFCGTMEYCSPEVLMGNSYSGPELELWSIGVTLYTLVFGENPFYDIEETIRAELHPPFSVSHDLLFVICWLLHPDPRWRATMSDLEENDWINQTIDINKYSFEAVLGDQLDGTGLQYSQSDGDISQDEVIDYANQEENNQQLSALQEYLSMIDGEDDVSGDET</sequence>
<evidence type="ECO:0000256" key="19">
    <source>
        <dbReference type="ARBA" id="ARBA00071822"/>
    </source>
</evidence>
<keyword evidence="14" id="KW-0446">Lipid-binding</keyword>
<dbReference type="PROSITE" id="PS50011">
    <property type="entry name" value="PROTEIN_KINASE_DOM"/>
    <property type="match status" value="1"/>
</dbReference>
<keyword evidence="25" id="KW-1185">Reference proteome</keyword>
<feature type="region of interest" description="Disordered" evidence="21">
    <location>
        <begin position="664"/>
        <end position="809"/>
    </location>
</feature>
<evidence type="ECO:0000256" key="7">
    <source>
        <dbReference type="ARBA" id="ARBA00022553"/>
    </source>
</evidence>
<feature type="region of interest" description="Disordered" evidence="21">
    <location>
        <begin position="1"/>
        <end position="41"/>
    </location>
</feature>
<keyword evidence="10 20" id="KW-0547">Nucleotide-binding</keyword>
<evidence type="ECO:0000256" key="4">
    <source>
        <dbReference type="ARBA" id="ARBA00012513"/>
    </source>
</evidence>
<dbReference type="Pfam" id="PF13426">
    <property type="entry name" value="PAS_9"/>
    <property type="match status" value="1"/>
</dbReference>
<evidence type="ECO:0000256" key="21">
    <source>
        <dbReference type="SAM" id="MobiDB-lite"/>
    </source>
</evidence>
<dbReference type="EMBL" id="JARQWQ010000165">
    <property type="protein sequence ID" value="KAK2547847.1"/>
    <property type="molecule type" value="Genomic_DNA"/>
</dbReference>
<feature type="region of interest" description="Disordered" evidence="21">
    <location>
        <begin position="506"/>
        <end position="546"/>
    </location>
</feature>
<evidence type="ECO:0000256" key="1">
    <source>
        <dbReference type="ARBA" id="ARBA00004123"/>
    </source>
</evidence>
<evidence type="ECO:0000259" key="22">
    <source>
        <dbReference type="PROSITE" id="PS50011"/>
    </source>
</evidence>
<dbReference type="PROSITE" id="PS00107">
    <property type="entry name" value="PROTEIN_KINASE_ATP"/>
    <property type="match status" value="1"/>
</dbReference>
<name>A0AAD9US92_ACRCE</name>
<dbReference type="PANTHER" id="PTHR24346:SF51">
    <property type="entry name" value="PAS DOMAIN-CONTAINING SERINE_THREONINE-PROTEIN KINASE"/>
    <property type="match status" value="1"/>
</dbReference>
<evidence type="ECO:0000256" key="3">
    <source>
        <dbReference type="ARBA" id="ARBA00006692"/>
    </source>
</evidence>
<evidence type="ECO:0000256" key="20">
    <source>
        <dbReference type="PROSITE-ProRule" id="PRU10141"/>
    </source>
</evidence>
<feature type="binding site" evidence="20">
    <location>
        <position position="970"/>
    </location>
    <ligand>
        <name>ATP</name>
        <dbReference type="ChEBI" id="CHEBI:30616"/>
    </ligand>
</feature>
<feature type="domain" description="Protein kinase" evidence="22">
    <location>
        <begin position="937"/>
        <end position="1189"/>
    </location>
</feature>
<feature type="compositionally biased region" description="Low complexity" evidence="21">
    <location>
        <begin position="508"/>
        <end position="535"/>
    </location>
</feature>
<evidence type="ECO:0000256" key="5">
    <source>
        <dbReference type="ARBA" id="ARBA00022490"/>
    </source>
</evidence>
<organism evidence="24 25">
    <name type="scientific">Acropora cervicornis</name>
    <name type="common">Staghorn coral</name>
    <dbReference type="NCBI Taxonomy" id="6130"/>
    <lineage>
        <taxon>Eukaryota</taxon>
        <taxon>Metazoa</taxon>
        <taxon>Cnidaria</taxon>
        <taxon>Anthozoa</taxon>
        <taxon>Hexacorallia</taxon>
        <taxon>Scleractinia</taxon>
        <taxon>Astrocoeniina</taxon>
        <taxon>Acroporidae</taxon>
        <taxon>Acropora</taxon>
    </lineage>
</organism>
<dbReference type="GO" id="GO:0008289">
    <property type="term" value="F:lipid binding"/>
    <property type="evidence" value="ECO:0007669"/>
    <property type="project" value="UniProtKB-KW"/>
</dbReference>
<keyword evidence="6" id="KW-0723">Serine/threonine-protein kinase</keyword>
<dbReference type="GO" id="GO:0004674">
    <property type="term" value="F:protein serine/threonine kinase activity"/>
    <property type="evidence" value="ECO:0007669"/>
    <property type="project" value="UniProtKB-KW"/>
</dbReference>
<keyword evidence="7" id="KW-0597">Phosphoprotein</keyword>
<dbReference type="PANTHER" id="PTHR24346">
    <property type="entry name" value="MAP/MICROTUBULE AFFINITY-REGULATING KINASE"/>
    <property type="match status" value="1"/>
</dbReference>
<evidence type="ECO:0000256" key="18">
    <source>
        <dbReference type="ARBA" id="ARBA00053825"/>
    </source>
</evidence>
<keyword evidence="13" id="KW-0007">Acetylation</keyword>
<evidence type="ECO:0000256" key="14">
    <source>
        <dbReference type="ARBA" id="ARBA00023121"/>
    </source>
</evidence>
<feature type="compositionally biased region" description="Polar residues" evidence="21">
    <location>
        <begin position="671"/>
        <end position="698"/>
    </location>
</feature>
<dbReference type="Gene3D" id="3.30.200.20">
    <property type="entry name" value="Phosphorylase Kinase, domain 1"/>
    <property type="match status" value="1"/>
</dbReference>
<evidence type="ECO:0000256" key="10">
    <source>
        <dbReference type="ARBA" id="ARBA00022741"/>
    </source>
</evidence>
<dbReference type="InterPro" id="IPR008271">
    <property type="entry name" value="Ser/Thr_kinase_AS"/>
</dbReference>
<reference evidence="24" key="2">
    <citation type="journal article" date="2023" name="Science">
        <title>Genomic signatures of disease resistance in endangered staghorn corals.</title>
        <authorList>
            <person name="Vollmer S.V."/>
            <person name="Selwyn J.D."/>
            <person name="Despard B.A."/>
            <person name="Roesel C.L."/>
        </authorList>
    </citation>
    <scope>NUCLEOTIDE SEQUENCE</scope>
    <source>
        <strain evidence="24">K2</strain>
    </source>
</reference>
<evidence type="ECO:0000256" key="6">
    <source>
        <dbReference type="ARBA" id="ARBA00022527"/>
    </source>
</evidence>
<dbReference type="FunFam" id="3.30.200.20:FF:000346">
    <property type="entry name" value="PAS domain-containing serine/threonine-protein kinase"/>
    <property type="match status" value="1"/>
</dbReference>
<evidence type="ECO:0000256" key="16">
    <source>
        <dbReference type="ARBA" id="ARBA00047899"/>
    </source>
</evidence>
<dbReference type="GO" id="GO:0006355">
    <property type="term" value="P:regulation of DNA-templated transcription"/>
    <property type="evidence" value="ECO:0007669"/>
    <property type="project" value="InterPro"/>
</dbReference>
<dbReference type="InterPro" id="IPR035965">
    <property type="entry name" value="PAS-like_dom_sf"/>
</dbReference>
<feature type="compositionally biased region" description="Acidic residues" evidence="21">
    <location>
        <begin position="459"/>
        <end position="469"/>
    </location>
</feature>
<proteinExistence type="inferred from homology"/>
<dbReference type="GO" id="GO:0005829">
    <property type="term" value="C:cytosol"/>
    <property type="evidence" value="ECO:0007669"/>
    <property type="project" value="TreeGrafter"/>
</dbReference>
<feature type="compositionally biased region" description="Polar residues" evidence="21">
    <location>
        <begin position="786"/>
        <end position="798"/>
    </location>
</feature>
<dbReference type="Pfam" id="PF00069">
    <property type="entry name" value="Pkinase"/>
    <property type="match status" value="1"/>
</dbReference>
<keyword evidence="9" id="KW-0677">Repeat</keyword>
<comment type="similarity">
    <text evidence="3">Belongs to the protein kinase superfamily. CAMK Ser/Thr protein kinase family.</text>
</comment>
<comment type="subcellular location">
    <subcellularLocation>
        <location evidence="2">Cytoplasm</location>
    </subcellularLocation>
    <subcellularLocation>
        <location evidence="1">Nucleus</location>
    </subcellularLocation>
</comment>
<dbReference type="Proteomes" id="UP001249851">
    <property type="component" value="Unassembled WGS sequence"/>
</dbReference>
<evidence type="ECO:0000256" key="15">
    <source>
        <dbReference type="ARBA" id="ARBA00023242"/>
    </source>
</evidence>
<feature type="compositionally biased region" description="Polar residues" evidence="21">
    <location>
        <begin position="30"/>
        <end position="40"/>
    </location>
</feature>
<dbReference type="InterPro" id="IPR000719">
    <property type="entry name" value="Prot_kinase_dom"/>
</dbReference>
<accession>A0AAD9US92</accession>